<reference evidence="3 4" key="1">
    <citation type="journal article" date="2016" name="Front. Microbiol.">
        <title>Comprehensive Phylogenetic Analysis of Bovine Non-aureus Staphylococci Species Based on Whole-Genome Sequencing.</title>
        <authorList>
            <person name="Naushad S."/>
            <person name="Barkema H.W."/>
            <person name="Luby C."/>
            <person name="Condas L.A."/>
            <person name="Nobrega D.B."/>
            <person name="Carson D.A."/>
            <person name="De Buck J."/>
        </authorList>
    </citation>
    <scope>NUCLEOTIDE SEQUENCE [LARGE SCALE GENOMIC DNA]</scope>
    <source>
        <strain evidence="3 4">SNUC 2993</strain>
    </source>
</reference>
<keyword evidence="1" id="KW-0479">Metal-binding</keyword>
<dbReference type="GO" id="GO:0046872">
    <property type="term" value="F:metal ion binding"/>
    <property type="evidence" value="ECO:0007669"/>
    <property type="project" value="UniProtKB-KW"/>
</dbReference>
<dbReference type="PANTHER" id="PTHR33542:SF3">
    <property type="entry name" value="SIROHYDROCHLORIN FERROCHELATASE, CHLOROPLASTIC"/>
    <property type="match status" value="1"/>
</dbReference>
<organism evidence="3 4">
    <name type="scientific">Staphylococcus warneri</name>
    <dbReference type="NCBI Taxonomy" id="1292"/>
    <lineage>
        <taxon>Bacteria</taxon>
        <taxon>Bacillati</taxon>
        <taxon>Bacillota</taxon>
        <taxon>Bacilli</taxon>
        <taxon>Bacillales</taxon>
        <taxon>Staphylococcaceae</taxon>
        <taxon>Staphylococcus</taxon>
    </lineage>
</organism>
<dbReference type="STRING" id="1194526.A284_02430"/>
<gene>
    <name evidence="3" type="ORF">BU085_00825</name>
</gene>
<dbReference type="SUPFAM" id="SSF53800">
    <property type="entry name" value="Chelatase"/>
    <property type="match status" value="1"/>
</dbReference>
<dbReference type="Pfam" id="PF01903">
    <property type="entry name" value="CbiX"/>
    <property type="match status" value="2"/>
</dbReference>
<dbReference type="CDD" id="cd03416">
    <property type="entry name" value="CbiX_SirB_N"/>
    <property type="match status" value="1"/>
</dbReference>
<comment type="caution">
    <text evidence="3">The sequence shown here is derived from an EMBL/GenBank/DDBJ whole genome shotgun (WGS) entry which is preliminary data.</text>
</comment>
<keyword evidence="2" id="KW-0456">Lyase</keyword>
<protein>
    <submittedName>
        <fullName evidence="3">Sirohydrochlorin chelatase</fullName>
    </submittedName>
</protein>
<sequence length="240" mass="27709">MVGNILVAHGMRKGNQNKALEEFITTLLKDEEYHYELAFLESDTQSLEITMEKMIEKGITQFRIVPLLIFRAMHYIGDIPNILSEMKEKYPHISSQMSEPLGTHPYMKSLVERRIDDVQLVDQSSKTATVIIAHGNGSGRFTKAHDELKAFVKTIDSDRPVYARALYGDLTFRNDLDEISKQYDELIIVPLFLFDGRLVNKVKRLIDDMAIHCILHITPSINFDDTLRLIIRERLEALRF</sequence>
<dbReference type="RefSeq" id="WP_002450342.1">
    <property type="nucleotide sequence ID" value="NZ_CP054017.1"/>
</dbReference>
<dbReference type="InterPro" id="IPR002762">
    <property type="entry name" value="CbiX-like"/>
</dbReference>
<evidence type="ECO:0000313" key="3">
    <source>
        <dbReference type="EMBL" id="PTI52470.1"/>
    </source>
</evidence>
<accession>A0A2T4Q3G0</accession>
<evidence type="ECO:0000256" key="2">
    <source>
        <dbReference type="ARBA" id="ARBA00023239"/>
    </source>
</evidence>
<name>A0A2T4Q3G0_STAWA</name>
<evidence type="ECO:0000256" key="1">
    <source>
        <dbReference type="ARBA" id="ARBA00022723"/>
    </source>
</evidence>
<dbReference type="PANTHER" id="PTHR33542">
    <property type="entry name" value="SIROHYDROCHLORIN FERROCHELATASE, CHLOROPLASTIC"/>
    <property type="match status" value="1"/>
</dbReference>
<dbReference type="Proteomes" id="UP000240717">
    <property type="component" value="Unassembled WGS sequence"/>
</dbReference>
<dbReference type="EMBL" id="PZEV01000002">
    <property type="protein sequence ID" value="PTI52470.1"/>
    <property type="molecule type" value="Genomic_DNA"/>
</dbReference>
<evidence type="ECO:0000313" key="4">
    <source>
        <dbReference type="Proteomes" id="UP000240717"/>
    </source>
</evidence>
<dbReference type="Gene3D" id="3.40.50.1400">
    <property type="match status" value="2"/>
</dbReference>
<proteinExistence type="predicted"/>
<dbReference type="AlphaFoldDB" id="A0A2T4Q3G0"/>
<dbReference type="GO" id="GO:0016829">
    <property type="term" value="F:lyase activity"/>
    <property type="evidence" value="ECO:0007669"/>
    <property type="project" value="UniProtKB-KW"/>
</dbReference>
<dbReference type="InterPro" id="IPR050963">
    <property type="entry name" value="Sirohydro_Cobaltochel/CbiX"/>
</dbReference>